<keyword evidence="3" id="KW-1185">Reference proteome</keyword>
<dbReference type="RefSeq" id="WP_349139375.1">
    <property type="nucleotide sequence ID" value="NZ_JBBMFT010000002.1"/>
</dbReference>
<gene>
    <name evidence="2" type="ORF">WMO45_04500</name>
</gene>
<dbReference type="InterPro" id="IPR010982">
    <property type="entry name" value="Lambda_DNA-bd_dom_sf"/>
</dbReference>
<proteinExistence type="predicted"/>
<dbReference type="Proteomes" id="UP001440599">
    <property type="component" value="Unassembled WGS sequence"/>
</dbReference>
<reference evidence="2 3" key="1">
    <citation type="submission" date="2024-03" db="EMBL/GenBank/DDBJ databases">
        <title>Human intestinal bacterial collection.</title>
        <authorList>
            <person name="Pauvert C."/>
            <person name="Hitch T.C.A."/>
            <person name="Clavel T."/>
        </authorList>
    </citation>
    <scope>NUCLEOTIDE SEQUENCE [LARGE SCALE GENOMIC DNA]</scope>
    <source>
        <strain evidence="2 3">CLA-AP-H34</strain>
    </source>
</reference>
<evidence type="ECO:0000313" key="2">
    <source>
        <dbReference type="EMBL" id="MEQ2455773.1"/>
    </source>
</evidence>
<accession>A0ABV1EME6</accession>
<evidence type="ECO:0000259" key="1">
    <source>
        <dbReference type="PROSITE" id="PS50943"/>
    </source>
</evidence>
<dbReference type="SUPFAM" id="SSF47413">
    <property type="entry name" value="lambda repressor-like DNA-binding domains"/>
    <property type="match status" value="1"/>
</dbReference>
<dbReference type="InterPro" id="IPR001387">
    <property type="entry name" value="Cro/C1-type_HTH"/>
</dbReference>
<dbReference type="PROSITE" id="PS50943">
    <property type="entry name" value="HTH_CROC1"/>
    <property type="match status" value="1"/>
</dbReference>
<organism evidence="2 3">
    <name type="scientific">Flavonifractor hominis</name>
    <dbReference type="NCBI Taxonomy" id="3133178"/>
    <lineage>
        <taxon>Bacteria</taxon>
        <taxon>Bacillati</taxon>
        <taxon>Bacillota</taxon>
        <taxon>Clostridia</taxon>
        <taxon>Eubacteriales</taxon>
        <taxon>Oscillospiraceae</taxon>
        <taxon>Flavonifractor</taxon>
    </lineage>
</organism>
<sequence>MLLFSEYLRDLLQAKKMTVSALSRLSGVERTALSKALAGQRVLPYDSLSSIIYHLRLTPAEGQRLRVYYDAQFEKEGIRRARELVGRLFVDLAELDFVTPAFEESQLLMDLTQYAAQRSIFSGVTNVQPLLRMVLTQELTRDDAQIALTVPPTDTFLIGELLRRYLDGRMNGEVRQIIAFDASGTAEDISLHNLECFCRILPICLLSRRTYHPYYYYDNTVAARYTDPFPYFLVTHSCVVCLSEDGEQAMLLQGADQVNCYRRHFQNLCSRCYNLIQYTTDPVEILASYDGCTDHDGFYMVMEQPCFGRFYDEAVIAAHLRSNLPFQDRLAQVARKRFAKLRTATRFYTLFSREGLERFSASGALDDFPTAFVAPFSPEERRWLMTALAEHIRSGDIVGRIFSQGVFPDYLSMTTSQRSGIGFFTTERFPLQRGFCSVQLREPNLCRAFHQWLLHLPVCEGVLSRDETAAVLEELARTLT</sequence>
<dbReference type="EMBL" id="JBBMFT010000002">
    <property type="protein sequence ID" value="MEQ2455773.1"/>
    <property type="molecule type" value="Genomic_DNA"/>
</dbReference>
<evidence type="ECO:0000313" key="3">
    <source>
        <dbReference type="Proteomes" id="UP001440599"/>
    </source>
</evidence>
<feature type="domain" description="HTH cro/C1-type" evidence="1">
    <location>
        <begin position="8"/>
        <end position="62"/>
    </location>
</feature>
<comment type="caution">
    <text evidence="2">The sequence shown here is derived from an EMBL/GenBank/DDBJ whole genome shotgun (WGS) entry which is preliminary data.</text>
</comment>
<name>A0ABV1EME6_9FIRM</name>
<dbReference type="CDD" id="cd00093">
    <property type="entry name" value="HTH_XRE"/>
    <property type="match status" value="1"/>
</dbReference>
<protein>
    <submittedName>
        <fullName evidence="2">Helix-turn-helix transcriptional regulator</fullName>
    </submittedName>
</protein>